<keyword evidence="3 6" id="KW-0812">Transmembrane</keyword>
<evidence type="ECO:0008006" key="8">
    <source>
        <dbReference type="Google" id="ProtNLM"/>
    </source>
</evidence>
<evidence type="ECO:0000256" key="4">
    <source>
        <dbReference type="ARBA" id="ARBA00022989"/>
    </source>
</evidence>
<sequence length="137" mass="15502">MDGQFWVTLLKILVFFPFIIALILILGKVGSKFNLGTNNKFMKVLERLPLSKDSSLLIVKIGDRAYLVSSSQGKTEILRELEPSELEKVNEISTVNLQQINSTIEGIKVDFVKPSKLMTRLNPIKLQMIKLLRTKGK</sequence>
<keyword evidence="5 6" id="KW-0472">Membrane</keyword>
<evidence type="ECO:0000256" key="2">
    <source>
        <dbReference type="ARBA" id="ARBA00022475"/>
    </source>
</evidence>
<accession>A0A645BRX6</accession>
<dbReference type="EMBL" id="VSSQ01021997">
    <property type="protein sequence ID" value="MPM67982.1"/>
    <property type="molecule type" value="Genomic_DNA"/>
</dbReference>
<comment type="caution">
    <text evidence="7">The sequence shown here is derived from an EMBL/GenBank/DDBJ whole genome shotgun (WGS) entry which is preliminary data.</text>
</comment>
<name>A0A645BRX6_9ZZZZ</name>
<evidence type="ECO:0000256" key="6">
    <source>
        <dbReference type="SAM" id="Phobius"/>
    </source>
</evidence>
<dbReference type="GO" id="GO:0044781">
    <property type="term" value="P:bacterial-type flagellum organization"/>
    <property type="evidence" value="ECO:0007669"/>
    <property type="project" value="InterPro"/>
</dbReference>
<protein>
    <recommendedName>
        <fullName evidence="8">Flagellar protein</fullName>
    </recommendedName>
</protein>
<dbReference type="InterPro" id="IPR022781">
    <property type="entry name" value="Flagellar_biosynth_FliO"/>
</dbReference>
<keyword evidence="4 6" id="KW-1133">Transmembrane helix</keyword>
<comment type="subcellular location">
    <subcellularLocation>
        <location evidence="1">Cell membrane</location>
    </subcellularLocation>
</comment>
<dbReference type="Pfam" id="PF04347">
    <property type="entry name" value="FliO"/>
    <property type="match status" value="1"/>
</dbReference>
<gene>
    <name evidence="7" type="ORF">SDC9_114908</name>
</gene>
<feature type="transmembrane region" description="Helical" evidence="6">
    <location>
        <begin position="6"/>
        <end position="26"/>
    </location>
</feature>
<dbReference type="AlphaFoldDB" id="A0A645BRX6"/>
<evidence type="ECO:0000256" key="5">
    <source>
        <dbReference type="ARBA" id="ARBA00023136"/>
    </source>
</evidence>
<evidence type="ECO:0000256" key="3">
    <source>
        <dbReference type="ARBA" id="ARBA00022692"/>
    </source>
</evidence>
<dbReference type="NCBIfam" id="TIGR03500">
    <property type="entry name" value="FliO_TIGR"/>
    <property type="match status" value="1"/>
</dbReference>
<reference evidence="7" key="1">
    <citation type="submission" date="2019-08" db="EMBL/GenBank/DDBJ databases">
        <authorList>
            <person name="Kucharzyk K."/>
            <person name="Murdoch R.W."/>
            <person name="Higgins S."/>
            <person name="Loffler F."/>
        </authorList>
    </citation>
    <scope>NUCLEOTIDE SEQUENCE</scope>
</reference>
<dbReference type="GO" id="GO:0016020">
    <property type="term" value="C:membrane"/>
    <property type="evidence" value="ECO:0007669"/>
    <property type="project" value="InterPro"/>
</dbReference>
<keyword evidence="2" id="KW-1003">Cell membrane</keyword>
<evidence type="ECO:0000256" key="1">
    <source>
        <dbReference type="ARBA" id="ARBA00004236"/>
    </source>
</evidence>
<evidence type="ECO:0000313" key="7">
    <source>
        <dbReference type="EMBL" id="MPM67982.1"/>
    </source>
</evidence>
<proteinExistence type="predicted"/>
<organism evidence="7">
    <name type="scientific">bioreactor metagenome</name>
    <dbReference type="NCBI Taxonomy" id="1076179"/>
    <lineage>
        <taxon>unclassified sequences</taxon>
        <taxon>metagenomes</taxon>
        <taxon>ecological metagenomes</taxon>
    </lineage>
</organism>